<keyword evidence="1" id="KW-0812">Transmembrane</keyword>
<dbReference type="EMBL" id="BAABHF010000058">
    <property type="protein sequence ID" value="GAA4517673.1"/>
    <property type="molecule type" value="Genomic_DNA"/>
</dbReference>
<feature type="transmembrane region" description="Helical" evidence="1">
    <location>
        <begin position="41"/>
        <end position="60"/>
    </location>
</feature>
<protein>
    <submittedName>
        <fullName evidence="2">Uncharacterized protein</fullName>
    </submittedName>
</protein>
<feature type="transmembrane region" description="Helical" evidence="1">
    <location>
        <begin position="149"/>
        <end position="169"/>
    </location>
</feature>
<comment type="caution">
    <text evidence="2">The sequence shown here is derived from an EMBL/GenBank/DDBJ whole genome shotgun (WGS) entry which is preliminary data.</text>
</comment>
<accession>A0ABP8R4H9</accession>
<organism evidence="2 3">
    <name type="scientific">Actinoallomurus oryzae</name>
    <dbReference type="NCBI Taxonomy" id="502180"/>
    <lineage>
        <taxon>Bacteria</taxon>
        <taxon>Bacillati</taxon>
        <taxon>Actinomycetota</taxon>
        <taxon>Actinomycetes</taxon>
        <taxon>Streptosporangiales</taxon>
        <taxon>Thermomonosporaceae</taxon>
        <taxon>Actinoallomurus</taxon>
    </lineage>
</organism>
<feature type="transmembrane region" description="Helical" evidence="1">
    <location>
        <begin position="12"/>
        <end position="35"/>
    </location>
</feature>
<sequence>MASVILASSRRFRCWCTVWSALAVTATAVCVWAAFLAYSPAMVMAVTTGAALSVYPAVLARSRLALTAADLQARWPGSAAGPPIPWPEVTGVELRRGLLLEKVQVITDRPRVLFAPARFRYRADPVFDAAVAELARRSGRPVRAAHHRLGAVAAGGAVWVGCLALLTAMEAPWNDPSWPWRHEAGRLPGLCAMFASTAHALLPPGDRTPDADLLLLGPIERQEGCTWRTGVVGTFSVGLGLTRKGPFESASATAHDGFRRTVAGARIPDRTAAPVRGLADEAREITDGTAGIGLTTADLIARRANVIVTVRLIAPTSVPDAARTVERVARTALANVRFD</sequence>
<reference evidence="3" key="1">
    <citation type="journal article" date="2019" name="Int. J. Syst. Evol. Microbiol.">
        <title>The Global Catalogue of Microorganisms (GCM) 10K type strain sequencing project: providing services to taxonomists for standard genome sequencing and annotation.</title>
        <authorList>
            <consortium name="The Broad Institute Genomics Platform"/>
            <consortium name="The Broad Institute Genome Sequencing Center for Infectious Disease"/>
            <person name="Wu L."/>
            <person name="Ma J."/>
        </authorList>
    </citation>
    <scope>NUCLEOTIDE SEQUENCE [LARGE SCALE GENOMIC DNA]</scope>
    <source>
        <strain evidence="3">JCM 17933</strain>
    </source>
</reference>
<dbReference type="Proteomes" id="UP001500503">
    <property type="component" value="Unassembled WGS sequence"/>
</dbReference>
<evidence type="ECO:0000313" key="2">
    <source>
        <dbReference type="EMBL" id="GAA4517673.1"/>
    </source>
</evidence>
<gene>
    <name evidence="2" type="ORF">GCM10023191_090610</name>
</gene>
<keyword evidence="1" id="KW-0472">Membrane</keyword>
<proteinExistence type="predicted"/>
<keyword evidence="3" id="KW-1185">Reference proteome</keyword>
<evidence type="ECO:0000256" key="1">
    <source>
        <dbReference type="SAM" id="Phobius"/>
    </source>
</evidence>
<keyword evidence="1" id="KW-1133">Transmembrane helix</keyword>
<evidence type="ECO:0000313" key="3">
    <source>
        <dbReference type="Proteomes" id="UP001500503"/>
    </source>
</evidence>
<name>A0ABP8R4H9_9ACTN</name>